<evidence type="ECO:0000256" key="2">
    <source>
        <dbReference type="SAM" id="SignalP"/>
    </source>
</evidence>
<dbReference type="EMBL" id="CAJGYM010000097">
    <property type="protein sequence ID" value="CAD6197536.1"/>
    <property type="molecule type" value="Genomic_DNA"/>
</dbReference>
<comment type="caution">
    <text evidence="3">The sequence shown here is derived from an EMBL/GenBank/DDBJ whole genome shotgun (WGS) entry which is preliminary data.</text>
</comment>
<feature type="signal peptide" evidence="2">
    <location>
        <begin position="1"/>
        <end position="17"/>
    </location>
</feature>
<sequence length="311" mass="34245">MLKTCWSLLAALSAVTSFDVVNVSGPRCFSCSVFTFINSQLVCANPATCASDFCYLYLVSDGRSMFLSGCAEDVSDFPIRHTKERVICQTRGPVGLCICRSGDCGDVASSTSANLSQVAWHDNDAATMNAISHRVTGFSADYARNRVGQMRVEEFPETFPGVPISQAVPRSSLSNKSTKRETWEVGTNTTRKTAAGDSECWHWFWRMTSSNDDDADGWDHAQRFEALNNYELLGFDSSRGSTAEPKASSFRPSLKQWNGDCPPRTNSNAQKPFYHVNRGPNFGRPTGVQHEAFSLPPVLLISMLSNVFSQL</sequence>
<evidence type="ECO:0000256" key="1">
    <source>
        <dbReference type="SAM" id="MobiDB-lite"/>
    </source>
</evidence>
<protein>
    <submittedName>
        <fullName evidence="3">Uncharacterized protein</fullName>
    </submittedName>
</protein>
<feature type="chain" id="PRO_5035848675" evidence="2">
    <location>
        <begin position="18"/>
        <end position="311"/>
    </location>
</feature>
<accession>A0A8S1HLS1</accession>
<evidence type="ECO:0000313" key="4">
    <source>
        <dbReference type="Proteomes" id="UP000835052"/>
    </source>
</evidence>
<dbReference type="AlphaFoldDB" id="A0A8S1HLS1"/>
<evidence type="ECO:0000313" key="3">
    <source>
        <dbReference type="EMBL" id="CAD6197536.1"/>
    </source>
</evidence>
<feature type="region of interest" description="Disordered" evidence="1">
    <location>
        <begin position="241"/>
        <end position="273"/>
    </location>
</feature>
<reference evidence="3" key="1">
    <citation type="submission" date="2020-10" db="EMBL/GenBank/DDBJ databases">
        <authorList>
            <person name="Kikuchi T."/>
        </authorList>
    </citation>
    <scope>NUCLEOTIDE SEQUENCE</scope>
    <source>
        <strain evidence="3">NKZ352</strain>
    </source>
</reference>
<proteinExistence type="predicted"/>
<keyword evidence="4" id="KW-1185">Reference proteome</keyword>
<organism evidence="3 4">
    <name type="scientific">Caenorhabditis auriculariae</name>
    <dbReference type="NCBI Taxonomy" id="2777116"/>
    <lineage>
        <taxon>Eukaryota</taxon>
        <taxon>Metazoa</taxon>
        <taxon>Ecdysozoa</taxon>
        <taxon>Nematoda</taxon>
        <taxon>Chromadorea</taxon>
        <taxon>Rhabditida</taxon>
        <taxon>Rhabditina</taxon>
        <taxon>Rhabditomorpha</taxon>
        <taxon>Rhabditoidea</taxon>
        <taxon>Rhabditidae</taxon>
        <taxon>Peloderinae</taxon>
        <taxon>Caenorhabditis</taxon>
    </lineage>
</organism>
<dbReference type="Proteomes" id="UP000835052">
    <property type="component" value="Unassembled WGS sequence"/>
</dbReference>
<gene>
    <name evidence="3" type="ORF">CAUJ_LOCUS13445</name>
</gene>
<dbReference type="OrthoDB" id="5861690at2759"/>
<name>A0A8S1HLS1_9PELO</name>
<keyword evidence="2" id="KW-0732">Signal</keyword>
<feature type="region of interest" description="Disordered" evidence="1">
    <location>
        <begin position="169"/>
        <end position="190"/>
    </location>
</feature>